<dbReference type="EnsemblMetazoa" id="tetur25g01770.1">
    <property type="protein sequence ID" value="tetur25g01770.1"/>
    <property type="gene ID" value="tetur25g01770"/>
</dbReference>
<dbReference type="HOGENOM" id="CLU_071407_2_0_1"/>
<dbReference type="GeneID" id="112539502"/>
<proteinExistence type="predicted"/>
<evidence type="ECO:0000313" key="1">
    <source>
        <dbReference type="EnsemblMetazoa" id="tetur25g01770.1"/>
    </source>
</evidence>
<reference evidence="1" key="2">
    <citation type="submission" date="2015-06" db="UniProtKB">
        <authorList>
            <consortium name="EnsemblMetazoa"/>
        </authorList>
    </citation>
    <scope>IDENTIFICATION</scope>
</reference>
<evidence type="ECO:0000313" key="2">
    <source>
        <dbReference type="Proteomes" id="UP000015104"/>
    </source>
</evidence>
<keyword evidence="2" id="KW-1185">Reference proteome</keyword>
<name>T1KXB3_TETUR</name>
<organism evidence="1 2">
    <name type="scientific">Tetranychus urticae</name>
    <name type="common">Two-spotted spider mite</name>
    <dbReference type="NCBI Taxonomy" id="32264"/>
    <lineage>
        <taxon>Eukaryota</taxon>
        <taxon>Metazoa</taxon>
        <taxon>Ecdysozoa</taxon>
        <taxon>Arthropoda</taxon>
        <taxon>Chelicerata</taxon>
        <taxon>Arachnida</taxon>
        <taxon>Acari</taxon>
        <taxon>Acariformes</taxon>
        <taxon>Trombidiformes</taxon>
        <taxon>Prostigmata</taxon>
        <taxon>Eleutherengona</taxon>
        <taxon>Raphignathae</taxon>
        <taxon>Tetranychoidea</taxon>
        <taxon>Tetranychidae</taxon>
        <taxon>Tetranychus</taxon>
    </lineage>
</organism>
<dbReference type="KEGG" id="tut:112539502"/>
<protein>
    <submittedName>
        <fullName evidence="1">Uncharacterized protein</fullName>
    </submittedName>
</protein>
<sequence length="208" mass="24695">MDGNNCNSDKITIKVKIPGEDYHVISIDWSNESLDFRRQIFQQLAVYTGIPVEYSEIIWVNRHPMRSITIKNRQFNEVYIDDRLPDEDSQENLMNYFHDGDFFMLNTYLIPGDNGLYNVYIITNINLIDETGFTHYNCPYLASRAINDRIAKLIKSHYIQSNMEGWVRRGEFERIQLDLNFKQYFLLNCSEWPGENIPFELPYLRNRG</sequence>
<dbReference type="RefSeq" id="XP_025017860.1">
    <property type="nucleotide sequence ID" value="XM_025162092.1"/>
</dbReference>
<dbReference type="Proteomes" id="UP000015104">
    <property type="component" value="Unassembled WGS sequence"/>
</dbReference>
<dbReference type="EMBL" id="CAEY01000677">
    <property type="status" value="NOT_ANNOTATED_CDS"/>
    <property type="molecule type" value="Genomic_DNA"/>
</dbReference>
<accession>T1KXB3</accession>
<reference evidence="2" key="1">
    <citation type="submission" date="2011-08" db="EMBL/GenBank/DDBJ databases">
        <authorList>
            <person name="Rombauts S."/>
        </authorList>
    </citation>
    <scope>NUCLEOTIDE SEQUENCE</scope>
    <source>
        <strain evidence="2">London</strain>
    </source>
</reference>
<dbReference type="AlphaFoldDB" id="T1KXB3"/>